<feature type="region of interest" description="Disordered" evidence="1">
    <location>
        <begin position="1"/>
        <end position="30"/>
    </location>
</feature>
<name>A0A3P8D9U2_9TREM</name>
<organism evidence="2 3">
    <name type="scientific">Schistosoma mattheei</name>
    <dbReference type="NCBI Taxonomy" id="31246"/>
    <lineage>
        <taxon>Eukaryota</taxon>
        <taxon>Metazoa</taxon>
        <taxon>Spiralia</taxon>
        <taxon>Lophotrochozoa</taxon>
        <taxon>Platyhelminthes</taxon>
        <taxon>Trematoda</taxon>
        <taxon>Digenea</taxon>
        <taxon>Strigeidida</taxon>
        <taxon>Schistosomatoidea</taxon>
        <taxon>Schistosomatidae</taxon>
        <taxon>Schistosoma</taxon>
    </lineage>
</organism>
<protein>
    <submittedName>
        <fullName evidence="2">Uncharacterized protein</fullName>
    </submittedName>
</protein>
<sequence length="42" mass="4812">MDAVRIGRAQTKSRHYGSSSNNQFSGTRHYKSTSLIMRHLTM</sequence>
<dbReference type="AlphaFoldDB" id="A0A3P8D9U2"/>
<proteinExistence type="predicted"/>
<keyword evidence="3" id="KW-1185">Reference proteome</keyword>
<evidence type="ECO:0000313" key="2">
    <source>
        <dbReference type="EMBL" id="VDP48042.1"/>
    </source>
</evidence>
<feature type="compositionally biased region" description="Polar residues" evidence="1">
    <location>
        <begin position="16"/>
        <end position="26"/>
    </location>
</feature>
<dbReference type="Proteomes" id="UP000269396">
    <property type="component" value="Unassembled WGS sequence"/>
</dbReference>
<evidence type="ECO:0000313" key="3">
    <source>
        <dbReference type="Proteomes" id="UP000269396"/>
    </source>
</evidence>
<gene>
    <name evidence="2" type="ORF">SMTD_LOCUS9080</name>
</gene>
<dbReference type="EMBL" id="UZAL01029412">
    <property type="protein sequence ID" value="VDP48042.1"/>
    <property type="molecule type" value="Genomic_DNA"/>
</dbReference>
<accession>A0A3P8D9U2</accession>
<evidence type="ECO:0000256" key="1">
    <source>
        <dbReference type="SAM" id="MobiDB-lite"/>
    </source>
</evidence>
<reference evidence="2 3" key="1">
    <citation type="submission" date="2018-11" db="EMBL/GenBank/DDBJ databases">
        <authorList>
            <consortium name="Pathogen Informatics"/>
        </authorList>
    </citation>
    <scope>NUCLEOTIDE SEQUENCE [LARGE SCALE GENOMIC DNA]</scope>
    <source>
        <strain>Denwood</strain>
        <strain evidence="3">Zambia</strain>
    </source>
</reference>